<organism evidence="2 3">
    <name type="scientific">Erwinia mallotivora</name>
    <dbReference type="NCBI Taxonomy" id="69222"/>
    <lineage>
        <taxon>Bacteria</taxon>
        <taxon>Pseudomonadati</taxon>
        <taxon>Pseudomonadota</taxon>
        <taxon>Gammaproteobacteria</taxon>
        <taxon>Enterobacterales</taxon>
        <taxon>Erwiniaceae</taxon>
        <taxon>Erwinia</taxon>
    </lineage>
</organism>
<dbReference type="Proteomes" id="UP000019918">
    <property type="component" value="Unassembled WGS sequence"/>
</dbReference>
<dbReference type="Pfam" id="PF12708">
    <property type="entry name" value="Pect-lyase_RHGA_epim"/>
    <property type="match status" value="1"/>
</dbReference>
<dbReference type="AlphaFoldDB" id="A0A014N510"/>
<comment type="caution">
    <text evidence="2">The sequence shown here is derived from an EMBL/GenBank/DDBJ whole genome shotgun (WGS) entry which is preliminary data.</text>
</comment>
<reference evidence="2 3" key="1">
    <citation type="submission" date="2014-02" db="EMBL/GenBank/DDBJ databases">
        <title>Draft genome of Erwinia mallotivora strain BT-MARDI, a papaya dieback pathogen.</title>
        <authorList>
            <person name="Redzuan R."/>
            <person name="Abu Bakar N."/>
            <person name="Badrun R."/>
            <person name="Mohd Raih M.F."/>
            <person name="Rozano L."/>
            <person name="Mat Amin N."/>
        </authorList>
    </citation>
    <scope>NUCLEOTIDE SEQUENCE [LARGE SCALE GENOMIC DNA]</scope>
    <source>
        <strain evidence="2 3">BT-MARDI</strain>
    </source>
</reference>
<dbReference type="PATRIC" id="fig|69222.5.peg.3396"/>
<dbReference type="OrthoDB" id="6510809at2"/>
<dbReference type="Gene3D" id="2.160.20.10">
    <property type="entry name" value="Single-stranded right-handed beta-helix, Pectin lyase-like"/>
    <property type="match status" value="1"/>
</dbReference>
<proteinExistence type="predicted"/>
<keyword evidence="3" id="KW-1185">Reference proteome</keyword>
<evidence type="ECO:0000313" key="2">
    <source>
        <dbReference type="EMBL" id="EXU74493.1"/>
    </source>
</evidence>
<gene>
    <name evidence="2" type="ORF">BG55_16670</name>
</gene>
<dbReference type="InterPro" id="IPR024535">
    <property type="entry name" value="RHGA/B-epi-like_pectate_lyase"/>
</dbReference>
<feature type="domain" description="Rhamnogalacturonase A/B/Epimerase-like pectate lyase" evidence="1">
    <location>
        <begin position="74"/>
        <end position="122"/>
    </location>
</feature>
<evidence type="ECO:0000259" key="1">
    <source>
        <dbReference type="Pfam" id="PF12708"/>
    </source>
</evidence>
<name>A0A014N510_9GAMM</name>
<dbReference type="STRING" id="69222.BG55_16670"/>
<sequence length="583" mass="63586">MIEVNCFADLRTTAPAKAGDIAALKRYYDKDSSFHGGGDFVGFTGTTTLSDDGGTLAKGSSFYWKRIVNDTEEVNLYHFGARGDGVTDDADAFKRMLSWSQSYDSNVKNIGVRFPAGKFLISPIDLSASEIPCFAIYGDDCPYGVSPRTTIISDKSANTVFKVNARRSMIRGIAWNGQATADTTSNTGAITAGMLSNVQPFFENITTEGEFVRICCFRAQYNGGTVIKLLDTLDTHFDQIYTQNTYARVIDVSWSNSPNGVWDHCTAIELSNANFQYGYGDATLMMPRLTQGVIRNVWIEHTRFPGDLSNGQWVVDALSVEDCDNALCMNDSRALIRQLNLQSGSSVTNDSTTGCWLSAYERGWRRDENFGTVMTGSLKAGWYSGFKMSNTSAVDKWYRLGKFTFPKANQQWTVEMISKLSTAAPSGIAANPLQAVSSGVTWLNLQRCASSVAADMFHRGLTAILDVKYKPSYSDIVEVWVKLKAGSGDTMFNLRSTGPTRFESGNCSLFTPDLTEVTDETTVGTVSPNARLSFHNGLAGMGANEKGVVTLATSEATPPAGSAPSGYITLNVNGSDRKFPYYN</sequence>
<protein>
    <submittedName>
        <fullName evidence="2">Amylovoran biosynthesis protein AmsF</fullName>
    </submittedName>
</protein>
<dbReference type="SUPFAM" id="SSF51126">
    <property type="entry name" value="Pectin lyase-like"/>
    <property type="match status" value="1"/>
</dbReference>
<evidence type="ECO:0000313" key="3">
    <source>
        <dbReference type="Proteomes" id="UP000019918"/>
    </source>
</evidence>
<dbReference type="EMBL" id="JFHN01000058">
    <property type="protein sequence ID" value="EXU74493.1"/>
    <property type="molecule type" value="Genomic_DNA"/>
</dbReference>
<dbReference type="InterPro" id="IPR011050">
    <property type="entry name" value="Pectin_lyase_fold/virulence"/>
</dbReference>
<dbReference type="InterPro" id="IPR012334">
    <property type="entry name" value="Pectin_lyas_fold"/>
</dbReference>
<dbReference type="RefSeq" id="WP_034939389.1">
    <property type="nucleotide sequence ID" value="NZ_JFHN01000058.1"/>
</dbReference>
<accession>A0A014N510</accession>